<evidence type="ECO:0000313" key="1">
    <source>
        <dbReference type="EMBL" id="GIY74406.1"/>
    </source>
</evidence>
<evidence type="ECO:0000313" key="2">
    <source>
        <dbReference type="Proteomes" id="UP001054837"/>
    </source>
</evidence>
<protein>
    <submittedName>
        <fullName evidence="1">Uncharacterized protein</fullName>
    </submittedName>
</protein>
<reference evidence="1 2" key="1">
    <citation type="submission" date="2021-06" db="EMBL/GenBank/DDBJ databases">
        <title>Caerostris darwini draft genome.</title>
        <authorList>
            <person name="Kono N."/>
            <person name="Arakawa K."/>
        </authorList>
    </citation>
    <scope>NUCLEOTIDE SEQUENCE [LARGE SCALE GENOMIC DNA]</scope>
</reference>
<sequence length="104" mass="11545">MTMPRLTCRFLSAAILKKHCPPAVPHLPYSPDLNPTNLFMFSKLKHALKGCCFHTIEKKGEIQDNGPRGLSGIQESVFQKSFKKRSLIGNSVLKVEGIYLGNCA</sequence>
<dbReference type="EMBL" id="BPLQ01013751">
    <property type="protein sequence ID" value="GIY74406.1"/>
    <property type="molecule type" value="Genomic_DNA"/>
</dbReference>
<keyword evidence="2" id="KW-1185">Reference proteome</keyword>
<dbReference type="AlphaFoldDB" id="A0AAV4VVB7"/>
<comment type="caution">
    <text evidence="1">The sequence shown here is derived from an EMBL/GenBank/DDBJ whole genome shotgun (WGS) entry which is preliminary data.</text>
</comment>
<organism evidence="1 2">
    <name type="scientific">Caerostris darwini</name>
    <dbReference type="NCBI Taxonomy" id="1538125"/>
    <lineage>
        <taxon>Eukaryota</taxon>
        <taxon>Metazoa</taxon>
        <taxon>Ecdysozoa</taxon>
        <taxon>Arthropoda</taxon>
        <taxon>Chelicerata</taxon>
        <taxon>Arachnida</taxon>
        <taxon>Araneae</taxon>
        <taxon>Araneomorphae</taxon>
        <taxon>Entelegynae</taxon>
        <taxon>Araneoidea</taxon>
        <taxon>Araneidae</taxon>
        <taxon>Caerostris</taxon>
    </lineage>
</organism>
<accession>A0AAV4VVB7</accession>
<dbReference type="GO" id="GO:0003676">
    <property type="term" value="F:nucleic acid binding"/>
    <property type="evidence" value="ECO:0007669"/>
    <property type="project" value="InterPro"/>
</dbReference>
<dbReference type="InterPro" id="IPR036397">
    <property type="entry name" value="RNaseH_sf"/>
</dbReference>
<dbReference type="Proteomes" id="UP001054837">
    <property type="component" value="Unassembled WGS sequence"/>
</dbReference>
<dbReference type="Gene3D" id="3.30.420.10">
    <property type="entry name" value="Ribonuclease H-like superfamily/Ribonuclease H"/>
    <property type="match status" value="1"/>
</dbReference>
<proteinExistence type="predicted"/>
<name>A0AAV4VVB7_9ARAC</name>
<gene>
    <name evidence="1" type="ORF">CDAR_226921</name>
</gene>